<keyword evidence="2" id="KW-1003">Cell membrane</keyword>
<organism evidence="9">
    <name type="scientific">marine metagenome</name>
    <dbReference type="NCBI Taxonomy" id="408172"/>
    <lineage>
        <taxon>unclassified sequences</taxon>
        <taxon>metagenomes</taxon>
        <taxon>ecological metagenomes</taxon>
    </lineage>
</organism>
<dbReference type="AlphaFoldDB" id="A0A383BJT8"/>
<evidence type="ECO:0000256" key="2">
    <source>
        <dbReference type="ARBA" id="ARBA00022475"/>
    </source>
</evidence>
<gene>
    <name evidence="9" type="ORF">METZ01_LOCUS473310</name>
</gene>
<keyword evidence="5" id="KW-0573">Peptidoglycan synthesis</keyword>
<feature type="transmembrane region" description="Helical" evidence="8">
    <location>
        <begin position="45"/>
        <end position="67"/>
    </location>
</feature>
<feature type="non-terminal residue" evidence="9">
    <location>
        <position position="1"/>
    </location>
</feature>
<dbReference type="PANTHER" id="PTHR47019">
    <property type="entry name" value="LIPID II FLIPPASE MURJ"/>
    <property type="match status" value="1"/>
</dbReference>
<feature type="transmembrane region" description="Helical" evidence="8">
    <location>
        <begin position="134"/>
        <end position="155"/>
    </location>
</feature>
<dbReference type="InterPro" id="IPR004268">
    <property type="entry name" value="MurJ"/>
</dbReference>
<evidence type="ECO:0000256" key="1">
    <source>
        <dbReference type="ARBA" id="ARBA00004651"/>
    </source>
</evidence>
<reference evidence="9" key="1">
    <citation type="submission" date="2018-05" db="EMBL/GenBank/DDBJ databases">
        <authorList>
            <person name="Lanie J.A."/>
            <person name="Ng W.-L."/>
            <person name="Kazmierczak K.M."/>
            <person name="Andrzejewski T.M."/>
            <person name="Davidsen T.M."/>
            <person name="Wayne K.J."/>
            <person name="Tettelin H."/>
            <person name="Glass J.I."/>
            <person name="Rusch D."/>
            <person name="Podicherti R."/>
            <person name="Tsui H.-C.T."/>
            <person name="Winkler M.E."/>
        </authorList>
    </citation>
    <scope>NUCLEOTIDE SEQUENCE</scope>
</reference>
<dbReference type="GO" id="GO:0015648">
    <property type="term" value="F:lipid-linked peptidoglycan transporter activity"/>
    <property type="evidence" value="ECO:0007669"/>
    <property type="project" value="TreeGrafter"/>
</dbReference>
<name>A0A383BJT8_9ZZZZ</name>
<evidence type="ECO:0008006" key="10">
    <source>
        <dbReference type="Google" id="ProtNLM"/>
    </source>
</evidence>
<feature type="transmembrane region" description="Helical" evidence="8">
    <location>
        <begin position="167"/>
        <end position="187"/>
    </location>
</feature>
<dbReference type="GO" id="GO:0009252">
    <property type="term" value="P:peptidoglycan biosynthetic process"/>
    <property type="evidence" value="ECO:0007669"/>
    <property type="project" value="UniProtKB-KW"/>
</dbReference>
<dbReference type="PRINTS" id="PR01806">
    <property type="entry name" value="VIRFACTRMVIN"/>
</dbReference>
<keyword evidence="3 8" id="KW-0812">Transmembrane</keyword>
<keyword evidence="6 8" id="KW-1133">Transmembrane helix</keyword>
<dbReference type="GO" id="GO:0008360">
    <property type="term" value="P:regulation of cell shape"/>
    <property type="evidence" value="ECO:0007669"/>
    <property type="project" value="UniProtKB-KW"/>
</dbReference>
<evidence type="ECO:0000256" key="5">
    <source>
        <dbReference type="ARBA" id="ARBA00022984"/>
    </source>
</evidence>
<evidence type="ECO:0000256" key="7">
    <source>
        <dbReference type="ARBA" id="ARBA00023136"/>
    </source>
</evidence>
<feature type="transmembrane region" description="Helical" evidence="8">
    <location>
        <begin position="79"/>
        <end position="97"/>
    </location>
</feature>
<comment type="subcellular location">
    <subcellularLocation>
        <location evidence="1">Cell membrane</location>
        <topology evidence="1">Multi-pass membrane protein</topology>
    </subcellularLocation>
</comment>
<evidence type="ECO:0000313" key="9">
    <source>
        <dbReference type="EMBL" id="SVE20456.1"/>
    </source>
</evidence>
<proteinExistence type="predicted"/>
<feature type="transmembrane region" description="Helical" evidence="8">
    <location>
        <begin position="103"/>
        <end position="122"/>
    </location>
</feature>
<dbReference type="InterPro" id="IPR051050">
    <property type="entry name" value="Lipid_II_flippase_MurJ/MviN"/>
</dbReference>
<sequence length="215" mass="23825">TFGIRLILFITIPATIGLIILRFPIVNTLWERGEFVRSTTEGTMIALLYYSVGLCAFCGIKVIVPAFYSLQDTKTPAKVGIYSMLLNVILNIVLMGPLNHGGLALATSIAALFNVTLLIHLLRKRVGLMGGRKILLSMIKLLFVSGVMGLAVYYFNETFFDPSSQLLAKTFMLLADILIGVFIYTILSRLIQNEELTFLIELARSRKKKSASELA</sequence>
<protein>
    <recommendedName>
        <fullName evidence="10">Polysaccharide biosynthesis protein C-terminal domain-containing protein</fullName>
    </recommendedName>
</protein>
<keyword evidence="7 8" id="KW-0472">Membrane</keyword>
<evidence type="ECO:0000256" key="3">
    <source>
        <dbReference type="ARBA" id="ARBA00022692"/>
    </source>
</evidence>
<accession>A0A383BJT8</accession>
<dbReference type="GO" id="GO:0034204">
    <property type="term" value="P:lipid translocation"/>
    <property type="evidence" value="ECO:0007669"/>
    <property type="project" value="TreeGrafter"/>
</dbReference>
<dbReference type="PANTHER" id="PTHR47019:SF1">
    <property type="entry name" value="LIPID II FLIPPASE MURJ"/>
    <property type="match status" value="1"/>
</dbReference>
<keyword evidence="4" id="KW-0133">Cell shape</keyword>
<dbReference type="GO" id="GO:0005886">
    <property type="term" value="C:plasma membrane"/>
    <property type="evidence" value="ECO:0007669"/>
    <property type="project" value="UniProtKB-SubCell"/>
</dbReference>
<evidence type="ECO:0000256" key="8">
    <source>
        <dbReference type="SAM" id="Phobius"/>
    </source>
</evidence>
<evidence type="ECO:0000256" key="4">
    <source>
        <dbReference type="ARBA" id="ARBA00022960"/>
    </source>
</evidence>
<dbReference type="Pfam" id="PF03023">
    <property type="entry name" value="MurJ"/>
    <property type="match status" value="1"/>
</dbReference>
<feature type="transmembrane region" description="Helical" evidence="8">
    <location>
        <begin position="7"/>
        <end position="25"/>
    </location>
</feature>
<dbReference type="EMBL" id="UINC01201217">
    <property type="protein sequence ID" value="SVE20456.1"/>
    <property type="molecule type" value="Genomic_DNA"/>
</dbReference>
<evidence type="ECO:0000256" key="6">
    <source>
        <dbReference type="ARBA" id="ARBA00022989"/>
    </source>
</evidence>